<protein>
    <submittedName>
        <fullName evidence="3">Uncharacterized protein</fullName>
    </submittedName>
</protein>
<evidence type="ECO:0000313" key="4">
    <source>
        <dbReference type="Proteomes" id="UP000799778"/>
    </source>
</evidence>
<dbReference type="Proteomes" id="UP000799778">
    <property type="component" value="Unassembled WGS sequence"/>
</dbReference>
<feature type="region of interest" description="Disordered" evidence="1">
    <location>
        <begin position="70"/>
        <end position="120"/>
    </location>
</feature>
<dbReference type="GeneID" id="54288399"/>
<organism evidence="3 4">
    <name type="scientific">Aaosphaeria arxii CBS 175.79</name>
    <dbReference type="NCBI Taxonomy" id="1450172"/>
    <lineage>
        <taxon>Eukaryota</taxon>
        <taxon>Fungi</taxon>
        <taxon>Dikarya</taxon>
        <taxon>Ascomycota</taxon>
        <taxon>Pezizomycotina</taxon>
        <taxon>Dothideomycetes</taxon>
        <taxon>Pleosporomycetidae</taxon>
        <taxon>Pleosporales</taxon>
        <taxon>Pleosporales incertae sedis</taxon>
        <taxon>Aaosphaeria</taxon>
    </lineage>
</organism>
<keyword evidence="4" id="KW-1185">Reference proteome</keyword>
<reference evidence="3" key="1">
    <citation type="journal article" date="2020" name="Stud. Mycol.">
        <title>101 Dothideomycetes genomes: a test case for predicting lifestyles and emergence of pathogens.</title>
        <authorList>
            <person name="Haridas S."/>
            <person name="Albert R."/>
            <person name="Binder M."/>
            <person name="Bloem J."/>
            <person name="Labutti K."/>
            <person name="Salamov A."/>
            <person name="Andreopoulos B."/>
            <person name="Baker S."/>
            <person name="Barry K."/>
            <person name="Bills G."/>
            <person name="Bluhm B."/>
            <person name="Cannon C."/>
            <person name="Castanera R."/>
            <person name="Culley D."/>
            <person name="Daum C."/>
            <person name="Ezra D."/>
            <person name="Gonzalez J."/>
            <person name="Henrissat B."/>
            <person name="Kuo A."/>
            <person name="Liang C."/>
            <person name="Lipzen A."/>
            <person name="Lutzoni F."/>
            <person name="Magnuson J."/>
            <person name="Mondo S."/>
            <person name="Nolan M."/>
            <person name="Ohm R."/>
            <person name="Pangilinan J."/>
            <person name="Park H.-J."/>
            <person name="Ramirez L."/>
            <person name="Alfaro M."/>
            <person name="Sun H."/>
            <person name="Tritt A."/>
            <person name="Yoshinaga Y."/>
            <person name="Zwiers L.-H."/>
            <person name="Turgeon B."/>
            <person name="Goodwin S."/>
            <person name="Spatafora J."/>
            <person name="Crous P."/>
            <person name="Grigoriev I."/>
        </authorList>
    </citation>
    <scope>NUCLEOTIDE SEQUENCE</scope>
    <source>
        <strain evidence="3">CBS 175.79</strain>
    </source>
</reference>
<feature type="compositionally biased region" description="Basic and acidic residues" evidence="1">
    <location>
        <begin position="81"/>
        <end position="95"/>
    </location>
</feature>
<dbReference type="EMBL" id="ML978069">
    <property type="protein sequence ID" value="KAF2015374.1"/>
    <property type="molecule type" value="Genomic_DNA"/>
</dbReference>
<keyword evidence="2" id="KW-0732">Signal</keyword>
<feature type="region of interest" description="Disordered" evidence="1">
    <location>
        <begin position="134"/>
        <end position="166"/>
    </location>
</feature>
<accession>A0A6A5XT03</accession>
<sequence>MKAALAILAALPALALAQTTCEPHDDHWHCPSGVPEPTFLPQEAATSVESVVSSALSSIISSAASAASASAQATTSAPEASETHSDHDHEHEHEATATTCQPHGDHWHCPSGVSEPTEAPVTVTATTCQPHGDHWHCPSGVSEPTVAPAQTTGSASSTPSETPGAAAIGGTNAGMMALALGALGAVFV</sequence>
<dbReference type="OrthoDB" id="5362269at2759"/>
<feature type="chain" id="PRO_5025572184" evidence="2">
    <location>
        <begin position="18"/>
        <end position="188"/>
    </location>
</feature>
<evidence type="ECO:0000313" key="3">
    <source>
        <dbReference type="EMBL" id="KAF2015374.1"/>
    </source>
</evidence>
<feature type="compositionally biased region" description="Low complexity" evidence="1">
    <location>
        <begin position="70"/>
        <end position="80"/>
    </location>
</feature>
<feature type="compositionally biased region" description="Polar residues" evidence="1">
    <location>
        <begin position="148"/>
        <end position="161"/>
    </location>
</feature>
<dbReference type="RefSeq" id="XP_033383713.1">
    <property type="nucleotide sequence ID" value="XM_033531002.1"/>
</dbReference>
<evidence type="ECO:0000256" key="2">
    <source>
        <dbReference type="SAM" id="SignalP"/>
    </source>
</evidence>
<feature type="signal peptide" evidence="2">
    <location>
        <begin position="1"/>
        <end position="17"/>
    </location>
</feature>
<evidence type="ECO:0000256" key="1">
    <source>
        <dbReference type="SAM" id="MobiDB-lite"/>
    </source>
</evidence>
<proteinExistence type="predicted"/>
<name>A0A6A5XT03_9PLEO</name>
<gene>
    <name evidence="3" type="ORF">BU24DRAFT_450103</name>
</gene>
<dbReference type="AlphaFoldDB" id="A0A6A5XT03"/>